<keyword evidence="2" id="KW-1185">Reference proteome</keyword>
<dbReference type="EMBL" id="CP087164">
    <property type="protein sequence ID" value="UGS37759.1"/>
    <property type="molecule type" value="Genomic_DNA"/>
</dbReference>
<dbReference type="SUPFAM" id="SSF53756">
    <property type="entry name" value="UDP-Glycosyltransferase/glycogen phosphorylase"/>
    <property type="match status" value="1"/>
</dbReference>
<dbReference type="PANTHER" id="PTHR12526">
    <property type="entry name" value="GLYCOSYLTRANSFERASE"/>
    <property type="match status" value="1"/>
</dbReference>
<name>A0A9E6Y0F2_9ACTN</name>
<proteinExistence type="predicted"/>
<protein>
    <recommendedName>
        <fullName evidence="3">Glycosyltransferase</fullName>
    </recommendedName>
</protein>
<organism evidence="1 2">
    <name type="scientific">Capillimicrobium parvum</name>
    <dbReference type="NCBI Taxonomy" id="2884022"/>
    <lineage>
        <taxon>Bacteria</taxon>
        <taxon>Bacillati</taxon>
        <taxon>Actinomycetota</taxon>
        <taxon>Thermoleophilia</taxon>
        <taxon>Solirubrobacterales</taxon>
        <taxon>Capillimicrobiaceae</taxon>
        <taxon>Capillimicrobium</taxon>
    </lineage>
</organism>
<dbReference type="Proteomes" id="UP001162834">
    <property type="component" value="Chromosome"/>
</dbReference>
<dbReference type="Gene3D" id="3.40.50.2000">
    <property type="entry name" value="Glycogen Phosphorylase B"/>
    <property type="match status" value="1"/>
</dbReference>
<evidence type="ECO:0008006" key="3">
    <source>
        <dbReference type="Google" id="ProtNLM"/>
    </source>
</evidence>
<dbReference type="RefSeq" id="WP_259311803.1">
    <property type="nucleotide sequence ID" value="NZ_CP087164.1"/>
</dbReference>
<sequence length="431" mass="46916">MTRPHRVLVLVPGALGDRLSGPEIRAWELARGLAADHDVTAAVRAPVSGHRDGVRLVPWTRRRVFGEALRHDAVLSSCLPPFLLAVKPVHRTVAISDQYDPQELELATLASDRARDREMRAATAVRRLQLRHADLVLCAGVRQREALLEVWPDGATAPPPIVIPFGIPPAPPPPRRRPLRERFAQIGEHDTVVLWWGSIWRWLDAATAIRAIAAIAARRPDVKLVITAGRVPSGGGDRFEAAGEARALAHSLGVLDRSVFFVDDWIAYDERHEVLADADLGITLPLDSAEAHLAARARYMDYLWAGLPCVLGRGDETAGEFAEAGFATLVDPGDPHAVQRAVLALADDPRALDAARQAGRKLADERRWTSVAATLRAALRSRPAPRRTGPGRELADLMAGATSYYASQASMRMAHAAPRWKDAATARVDPA</sequence>
<accession>A0A9E6Y0F2</accession>
<gene>
    <name evidence="1" type="ORF">DSM104329_04180</name>
</gene>
<dbReference type="AlphaFoldDB" id="A0A9E6Y0F2"/>
<evidence type="ECO:0000313" key="2">
    <source>
        <dbReference type="Proteomes" id="UP001162834"/>
    </source>
</evidence>
<dbReference type="KEGG" id="sbae:DSM104329_04180"/>
<evidence type="ECO:0000313" key="1">
    <source>
        <dbReference type="EMBL" id="UGS37759.1"/>
    </source>
</evidence>
<dbReference type="GO" id="GO:0016757">
    <property type="term" value="F:glycosyltransferase activity"/>
    <property type="evidence" value="ECO:0007669"/>
    <property type="project" value="TreeGrafter"/>
</dbReference>
<reference evidence="1" key="1">
    <citation type="journal article" date="2022" name="Int. J. Syst. Evol. Microbiol.">
        <title>Pseudomonas aegrilactucae sp. nov. and Pseudomonas morbosilactucae sp. nov., pathogens causing bacterial rot of lettuce in Japan.</title>
        <authorList>
            <person name="Sawada H."/>
            <person name="Fujikawa T."/>
            <person name="Satou M."/>
        </authorList>
    </citation>
    <scope>NUCLEOTIDE SEQUENCE</scope>
    <source>
        <strain evidence="1">0166_1</strain>
    </source>
</reference>
<dbReference type="PANTHER" id="PTHR12526:SF635">
    <property type="entry name" value="GLYCOSYL TRANSFERASE GROUP 1"/>
    <property type="match status" value="1"/>
</dbReference>